<dbReference type="RefSeq" id="WP_203173897.1">
    <property type="nucleotide sequence ID" value="NZ_JAEVHM010000015.1"/>
</dbReference>
<organism evidence="1 2">
    <name type="scientific">Micromonospora parastrephiae</name>
    <dbReference type="NCBI Taxonomy" id="2806101"/>
    <lineage>
        <taxon>Bacteria</taxon>
        <taxon>Bacillati</taxon>
        <taxon>Actinomycetota</taxon>
        <taxon>Actinomycetes</taxon>
        <taxon>Micromonosporales</taxon>
        <taxon>Micromonosporaceae</taxon>
        <taxon>Micromonospora</taxon>
    </lineage>
</organism>
<evidence type="ECO:0000313" key="2">
    <source>
        <dbReference type="Proteomes" id="UP000601027"/>
    </source>
</evidence>
<proteinExistence type="predicted"/>
<keyword evidence="2" id="KW-1185">Reference proteome</keyword>
<dbReference type="EMBL" id="JAEVHM010000015">
    <property type="protein sequence ID" value="MBM0231419.1"/>
    <property type="molecule type" value="Genomic_DNA"/>
</dbReference>
<comment type="caution">
    <text evidence="1">The sequence shown here is derived from an EMBL/GenBank/DDBJ whole genome shotgun (WGS) entry which is preliminary data.</text>
</comment>
<sequence>MELKSSLVVGCFGAVLVSASPSWPSMCVVEGSVGGDQVCQETSDLAEGEGYEAVIGFGAPVFGVGGGDGEVGVGAQNERYVAAPASYRRTW</sequence>
<name>A0ABS1XQ85_9ACTN</name>
<evidence type="ECO:0000313" key="1">
    <source>
        <dbReference type="EMBL" id="MBM0231419.1"/>
    </source>
</evidence>
<evidence type="ECO:0008006" key="3">
    <source>
        <dbReference type="Google" id="ProtNLM"/>
    </source>
</evidence>
<reference evidence="1 2" key="1">
    <citation type="submission" date="2021-01" db="EMBL/GenBank/DDBJ databases">
        <title>Draft genome sequence of Micromonospora sp. strain STR1_7.</title>
        <authorList>
            <person name="Karlyshev A."/>
            <person name="Jawad R."/>
        </authorList>
    </citation>
    <scope>NUCLEOTIDE SEQUENCE [LARGE SCALE GENOMIC DNA]</scope>
    <source>
        <strain evidence="1 2">STR1-7</strain>
    </source>
</reference>
<dbReference type="Proteomes" id="UP000601027">
    <property type="component" value="Unassembled WGS sequence"/>
</dbReference>
<gene>
    <name evidence="1" type="ORF">JNW91_05795</name>
</gene>
<protein>
    <recommendedName>
        <fullName evidence="3">Secreted protein</fullName>
    </recommendedName>
</protein>
<accession>A0ABS1XQ85</accession>